<dbReference type="Proteomes" id="UP001549920">
    <property type="component" value="Unassembled WGS sequence"/>
</dbReference>
<reference evidence="2 3" key="1">
    <citation type="submission" date="2024-06" db="EMBL/GenBank/DDBJ databases">
        <title>A chromosome-level genome assembly of beet webworm, Loxostege sticticalis.</title>
        <authorList>
            <person name="Zhang Y."/>
        </authorList>
    </citation>
    <scope>NUCLEOTIDE SEQUENCE [LARGE SCALE GENOMIC DNA]</scope>
    <source>
        <strain evidence="2">AQ026</strain>
        <tissue evidence="2">Whole body</tissue>
    </source>
</reference>
<evidence type="ECO:0000259" key="1">
    <source>
        <dbReference type="Pfam" id="PF00078"/>
    </source>
</evidence>
<keyword evidence="3" id="KW-1185">Reference proteome</keyword>
<protein>
    <recommendedName>
        <fullName evidence="1">Reverse transcriptase domain-containing protein</fullName>
    </recommendedName>
</protein>
<dbReference type="PANTHER" id="PTHR33332">
    <property type="entry name" value="REVERSE TRANSCRIPTASE DOMAIN-CONTAINING PROTEIN"/>
    <property type="match status" value="1"/>
</dbReference>
<comment type="caution">
    <text evidence="2">The sequence shown here is derived from an EMBL/GenBank/DDBJ whole genome shotgun (WGS) entry which is preliminary data.</text>
</comment>
<evidence type="ECO:0000313" key="3">
    <source>
        <dbReference type="Proteomes" id="UP001549920"/>
    </source>
</evidence>
<dbReference type="EMBL" id="JBEUOH010000023">
    <property type="protein sequence ID" value="KAL0861731.1"/>
    <property type="molecule type" value="Genomic_DNA"/>
</dbReference>
<dbReference type="InterPro" id="IPR000477">
    <property type="entry name" value="RT_dom"/>
</dbReference>
<dbReference type="Pfam" id="PF00078">
    <property type="entry name" value="RVT_1"/>
    <property type="match status" value="1"/>
</dbReference>
<name>A0ABR3HAA4_LOXSC</name>
<accession>A0ABR3HAA4</accession>
<organism evidence="2 3">
    <name type="scientific">Loxostege sticticalis</name>
    <name type="common">Beet webworm moth</name>
    <dbReference type="NCBI Taxonomy" id="481309"/>
    <lineage>
        <taxon>Eukaryota</taxon>
        <taxon>Metazoa</taxon>
        <taxon>Ecdysozoa</taxon>
        <taxon>Arthropoda</taxon>
        <taxon>Hexapoda</taxon>
        <taxon>Insecta</taxon>
        <taxon>Pterygota</taxon>
        <taxon>Neoptera</taxon>
        <taxon>Endopterygota</taxon>
        <taxon>Lepidoptera</taxon>
        <taxon>Glossata</taxon>
        <taxon>Ditrysia</taxon>
        <taxon>Pyraloidea</taxon>
        <taxon>Crambidae</taxon>
        <taxon>Pyraustinae</taxon>
        <taxon>Loxostege</taxon>
    </lineage>
</organism>
<proteinExistence type="predicted"/>
<feature type="domain" description="Reverse transcriptase" evidence="1">
    <location>
        <begin position="11"/>
        <end position="121"/>
    </location>
</feature>
<sequence>MNDITSLEIANAEIVCYADDTAIIFHGNNWESAQRNAEIGMATVSNWLNNNLLTLNTSKTKFVNFFKTNSSAPSYTNTRNLKIHSFYCPNHPSSIATSHNLSCNCNSISKTDSVRYLGIILDEKLNFKKHIDSVSGRVRKLASIMRLLRPSADPDLLKSVYIALCQSIITYCITSWGGIATSTLLQLERSQRCVLKVMLFKNRLFSTELLHQQSDTLSVRQLYIQNILLTAHKSVLNSDDYKILSQRRVFKIPVPFSKTSFAHHYNAFLRPFVYNKAVKCCDIKYSTTREAKAKIRFWLKTLDYQSTEKLIRVVQ</sequence>
<gene>
    <name evidence="2" type="ORF">ABMA27_009207</name>
</gene>
<evidence type="ECO:0000313" key="2">
    <source>
        <dbReference type="EMBL" id="KAL0861731.1"/>
    </source>
</evidence>